<accession>A0ABP0XV02</accession>
<dbReference type="Proteomes" id="UP001642487">
    <property type="component" value="Chromosome 10"/>
</dbReference>
<keyword evidence="1" id="KW-1133">Transmembrane helix</keyword>
<protein>
    <submittedName>
        <fullName evidence="2">Uncharacterized protein</fullName>
    </submittedName>
</protein>
<feature type="transmembrane region" description="Helical" evidence="1">
    <location>
        <begin position="43"/>
        <end position="64"/>
    </location>
</feature>
<feature type="non-terminal residue" evidence="2">
    <location>
        <position position="1"/>
    </location>
</feature>
<proteinExistence type="predicted"/>
<keyword evidence="1" id="KW-0812">Transmembrane</keyword>
<evidence type="ECO:0000256" key="1">
    <source>
        <dbReference type="SAM" id="Phobius"/>
    </source>
</evidence>
<evidence type="ECO:0000313" key="2">
    <source>
        <dbReference type="EMBL" id="CAK9311998.1"/>
    </source>
</evidence>
<gene>
    <name evidence="2" type="ORF">CITCOLO1_LOCUS3674</name>
</gene>
<reference evidence="2 3" key="1">
    <citation type="submission" date="2024-03" db="EMBL/GenBank/DDBJ databases">
        <authorList>
            <person name="Gkanogiannis A."/>
            <person name="Becerra Lopez-Lavalle L."/>
        </authorList>
    </citation>
    <scope>NUCLEOTIDE SEQUENCE [LARGE SCALE GENOMIC DNA]</scope>
</reference>
<keyword evidence="3" id="KW-1185">Reference proteome</keyword>
<organism evidence="2 3">
    <name type="scientific">Citrullus colocynthis</name>
    <name type="common">colocynth</name>
    <dbReference type="NCBI Taxonomy" id="252529"/>
    <lineage>
        <taxon>Eukaryota</taxon>
        <taxon>Viridiplantae</taxon>
        <taxon>Streptophyta</taxon>
        <taxon>Embryophyta</taxon>
        <taxon>Tracheophyta</taxon>
        <taxon>Spermatophyta</taxon>
        <taxon>Magnoliopsida</taxon>
        <taxon>eudicotyledons</taxon>
        <taxon>Gunneridae</taxon>
        <taxon>Pentapetalae</taxon>
        <taxon>rosids</taxon>
        <taxon>fabids</taxon>
        <taxon>Cucurbitales</taxon>
        <taxon>Cucurbitaceae</taxon>
        <taxon>Benincaseae</taxon>
        <taxon>Citrullus</taxon>
    </lineage>
</organism>
<name>A0ABP0XV02_9ROSI</name>
<evidence type="ECO:0000313" key="3">
    <source>
        <dbReference type="Proteomes" id="UP001642487"/>
    </source>
</evidence>
<dbReference type="EMBL" id="OZ021744">
    <property type="protein sequence ID" value="CAK9311998.1"/>
    <property type="molecule type" value="Genomic_DNA"/>
</dbReference>
<sequence>KFPKQPFIDRPSPRQTFLFLGRKNSRIGSQFFSQVSFPERTHIALISAYASLRFSISLRILFIIRGGKERFRE</sequence>
<keyword evidence="1" id="KW-0472">Membrane</keyword>